<dbReference type="PANTHER" id="PTHR47129">
    <property type="entry name" value="QUINONE OXIDOREDUCTASE 2"/>
    <property type="match status" value="1"/>
</dbReference>
<accession>A0A8J8SJB8</accession>
<dbReference type="Proteomes" id="UP000683246">
    <property type="component" value="Chromosome"/>
</dbReference>
<dbReference type="InterPro" id="IPR036291">
    <property type="entry name" value="NAD(P)-bd_dom_sf"/>
</dbReference>
<evidence type="ECO:0000313" key="3">
    <source>
        <dbReference type="Proteomes" id="UP000683246"/>
    </source>
</evidence>
<name>A0A8J8SJB8_9FIRM</name>
<dbReference type="InterPro" id="IPR008030">
    <property type="entry name" value="NmrA-like"/>
</dbReference>
<evidence type="ECO:0000259" key="1">
    <source>
        <dbReference type="Pfam" id="PF05368"/>
    </source>
</evidence>
<proteinExistence type="predicted"/>
<evidence type="ECO:0000313" key="2">
    <source>
        <dbReference type="EMBL" id="QUI25334.1"/>
    </source>
</evidence>
<dbReference type="AlphaFoldDB" id="A0A8J8SJB8"/>
<dbReference type="PANTHER" id="PTHR47129:SF1">
    <property type="entry name" value="NMRA-LIKE DOMAIN-CONTAINING PROTEIN"/>
    <property type="match status" value="1"/>
</dbReference>
<dbReference type="SUPFAM" id="SSF51735">
    <property type="entry name" value="NAD(P)-binding Rossmann-fold domains"/>
    <property type="match status" value="1"/>
</dbReference>
<dbReference type="Gene3D" id="3.90.25.10">
    <property type="entry name" value="UDP-galactose 4-epimerase, domain 1"/>
    <property type="match status" value="1"/>
</dbReference>
<dbReference type="Gene3D" id="3.40.50.720">
    <property type="entry name" value="NAD(P)-binding Rossmann-like Domain"/>
    <property type="match status" value="1"/>
</dbReference>
<dbReference type="EMBL" id="CP058649">
    <property type="protein sequence ID" value="QUI25334.1"/>
    <property type="molecule type" value="Genomic_DNA"/>
</dbReference>
<dbReference type="InterPro" id="IPR052718">
    <property type="entry name" value="NmrA-type_oxidoreductase"/>
</dbReference>
<reference evidence="2" key="1">
    <citation type="submission" date="2020-07" db="EMBL/GenBank/DDBJ databases">
        <title>Vallitalea pronyensis genome.</title>
        <authorList>
            <person name="Postec A."/>
        </authorList>
    </citation>
    <scope>NUCLEOTIDE SEQUENCE</scope>
    <source>
        <strain evidence="2">FatNI3</strain>
    </source>
</reference>
<gene>
    <name evidence="2" type="ORF">HZI73_24870</name>
</gene>
<dbReference type="RefSeq" id="WP_212696035.1">
    <property type="nucleotide sequence ID" value="NZ_CP058649.1"/>
</dbReference>
<dbReference type="KEGG" id="vpy:HZI73_24870"/>
<organism evidence="2 3">
    <name type="scientific">Vallitalea pronyensis</name>
    <dbReference type="NCBI Taxonomy" id="1348613"/>
    <lineage>
        <taxon>Bacteria</taxon>
        <taxon>Bacillati</taxon>
        <taxon>Bacillota</taxon>
        <taxon>Clostridia</taxon>
        <taxon>Lachnospirales</taxon>
        <taxon>Vallitaleaceae</taxon>
        <taxon>Vallitalea</taxon>
    </lineage>
</organism>
<feature type="domain" description="NmrA-like" evidence="1">
    <location>
        <begin position="4"/>
        <end position="239"/>
    </location>
</feature>
<sequence length="324" mass="36595">MKYLVTGCDGQLGGRIAKIMSEKVAPEALVVACPFPERLSEDKRAYWNKLGVDIRSANYDHKEEMVKSFSDIDRLIIISTITIGDIRRQQHRNAVDAAVEAGVKHITYTSYLGASDPRYQHVYVTPDHTYTESYIKDKLKDTDVNYNFMRNNFYLENIVAALPVLAMHSNYEWHTLAQDGKATCVPKDDSAKLAAALLLGKGEDNIAYTACGKEQVSIKQIIELINEISNVEFKYVPVDTEGMYAYAAALGIPKESTDDFSKSPFPWCATDIVTSEQCIRDGMFNVISDDIETVTGEERRSVRDLIEENKYVYQQKVGKWDDIK</sequence>
<keyword evidence="3" id="KW-1185">Reference proteome</keyword>
<protein>
    <submittedName>
        <fullName evidence="2">NmrA family NAD(P)-binding protein</fullName>
    </submittedName>
</protein>
<dbReference type="Pfam" id="PF05368">
    <property type="entry name" value="NmrA"/>
    <property type="match status" value="1"/>
</dbReference>